<gene>
    <name evidence="7" type="primary">potA</name>
    <name evidence="9" type="ORF">ABID14_001070</name>
</gene>
<proteinExistence type="inferred from homology"/>
<dbReference type="Gene3D" id="3.40.50.300">
    <property type="entry name" value="P-loop containing nucleotide triphosphate hydrolases"/>
    <property type="match status" value="1"/>
</dbReference>
<feature type="domain" description="ABC transporter" evidence="8">
    <location>
        <begin position="6"/>
        <end position="236"/>
    </location>
</feature>
<keyword evidence="10" id="KW-1185">Reference proteome</keyword>
<dbReference type="InterPro" id="IPR017879">
    <property type="entry name" value="PotA_ATP-bd"/>
</dbReference>
<protein>
    <recommendedName>
        <fullName evidence="7">Spermidine/putrescine import ATP-binding protein PotA</fullName>
        <ecNumber evidence="7">7.6.2.11</ecNumber>
    </recommendedName>
</protein>
<comment type="caution">
    <text evidence="9">The sequence shown here is derived from an EMBL/GenBank/DDBJ whole genome shotgun (WGS) entry which is preliminary data.</text>
</comment>
<sequence length="343" mass="38787">MENSVIELQNVTKSFGDNVILENFSMNVLKDEFLTILGPSGCGKTTILRLIGGFEEADSGKILFNGGDISDKAPYERKINTVFQRYALFPHMNVFDNIAFGLKIKKLDKKTITSKVQEVLRLVNLNGFENREIDSLSGGQQQRIAIARALVNEPEVLLLDEPLAALDLKLRQNMQIELKRIQKSVGITFVYVTHDQEEALSMSDRIIVMNEGEIQQMDTPINIYNEPNNSFVASFIGESNIIKAKMLEDYKVRFLDTDFVCVDKGFDKNEEVEVVIRPEDVNLTEEGKMLDGIVKSLVFKGVHYEMTVDVKGYQMLVQSTEKKEVGEKTGIVIKPDLIHVMRL</sequence>
<evidence type="ECO:0000256" key="7">
    <source>
        <dbReference type="RuleBase" id="RU364083"/>
    </source>
</evidence>
<evidence type="ECO:0000259" key="8">
    <source>
        <dbReference type="PROSITE" id="PS50893"/>
    </source>
</evidence>
<keyword evidence="6 7" id="KW-0472">Membrane</keyword>
<keyword evidence="4 7" id="KW-0067">ATP-binding</keyword>
<evidence type="ECO:0000256" key="2">
    <source>
        <dbReference type="ARBA" id="ARBA00022475"/>
    </source>
</evidence>
<dbReference type="Proteomes" id="UP001549162">
    <property type="component" value="Unassembled WGS sequence"/>
</dbReference>
<comment type="function">
    <text evidence="7">Part of the ABC transporter complex PotABCD involved in spermidine/putrescine import. Responsible for energy coupling to the transport system.</text>
</comment>
<dbReference type="PANTHER" id="PTHR42781">
    <property type="entry name" value="SPERMIDINE/PUTRESCINE IMPORT ATP-BINDING PROTEIN POTA"/>
    <property type="match status" value="1"/>
</dbReference>
<dbReference type="InterPro" id="IPR008995">
    <property type="entry name" value="Mo/tungstate-bd_C_term_dom"/>
</dbReference>
<dbReference type="SMART" id="SM00382">
    <property type="entry name" value="AAA"/>
    <property type="match status" value="1"/>
</dbReference>
<dbReference type="EMBL" id="JBEPMA010000005">
    <property type="protein sequence ID" value="MET3617439.1"/>
    <property type="molecule type" value="Genomic_DNA"/>
</dbReference>
<dbReference type="InterPro" id="IPR003593">
    <property type="entry name" value="AAA+_ATPase"/>
</dbReference>
<keyword evidence="1 7" id="KW-0813">Transport</keyword>
<dbReference type="Gene3D" id="2.40.50.100">
    <property type="match status" value="1"/>
</dbReference>
<evidence type="ECO:0000256" key="6">
    <source>
        <dbReference type="ARBA" id="ARBA00023136"/>
    </source>
</evidence>
<dbReference type="PANTHER" id="PTHR42781:SF4">
    <property type="entry name" value="SPERMIDINE_PUTRESCINE IMPORT ATP-BINDING PROTEIN POTA"/>
    <property type="match status" value="1"/>
</dbReference>
<dbReference type="InterPro" id="IPR027417">
    <property type="entry name" value="P-loop_NTPase"/>
</dbReference>
<dbReference type="Pfam" id="PF08402">
    <property type="entry name" value="TOBE_2"/>
    <property type="match status" value="1"/>
</dbReference>
<dbReference type="InterPro" id="IPR003439">
    <property type="entry name" value="ABC_transporter-like_ATP-bd"/>
</dbReference>
<keyword evidence="2 7" id="KW-1003">Cell membrane</keyword>
<evidence type="ECO:0000256" key="5">
    <source>
        <dbReference type="ARBA" id="ARBA00022967"/>
    </source>
</evidence>
<dbReference type="RefSeq" id="WP_354367895.1">
    <property type="nucleotide sequence ID" value="NZ_JBEPMA010000005.1"/>
</dbReference>
<name>A0ABV2JCD6_9FIRM</name>
<evidence type="ECO:0000313" key="9">
    <source>
        <dbReference type="EMBL" id="MET3617439.1"/>
    </source>
</evidence>
<keyword evidence="5 7" id="KW-1278">Translocase</keyword>
<dbReference type="CDD" id="cd03300">
    <property type="entry name" value="ABC_PotA_N"/>
    <property type="match status" value="1"/>
</dbReference>
<dbReference type="EC" id="7.6.2.11" evidence="7"/>
<keyword evidence="3 7" id="KW-0547">Nucleotide-binding</keyword>
<evidence type="ECO:0000313" key="10">
    <source>
        <dbReference type="Proteomes" id="UP001549162"/>
    </source>
</evidence>
<dbReference type="PROSITE" id="PS50893">
    <property type="entry name" value="ABC_TRANSPORTER_2"/>
    <property type="match status" value="1"/>
</dbReference>
<comment type="subunit">
    <text evidence="7">The complex is composed of two ATP-binding proteins (PotA), two transmembrane proteins (PotB and PotC) and a solute-binding protein (PotD).</text>
</comment>
<evidence type="ECO:0000256" key="1">
    <source>
        <dbReference type="ARBA" id="ARBA00022448"/>
    </source>
</evidence>
<dbReference type="GO" id="GO:0005524">
    <property type="term" value="F:ATP binding"/>
    <property type="evidence" value="ECO:0007669"/>
    <property type="project" value="UniProtKB-KW"/>
</dbReference>
<reference evidence="9 10" key="1">
    <citation type="submission" date="2024-06" db="EMBL/GenBank/DDBJ databases">
        <title>Genomic Encyclopedia of Type Strains, Phase IV (KMG-IV): sequencing the most valuable type-strain genomes for metagenomic binning, comparative biology and taxonomic classification.</title>
        <authorList>
            <person name="Goeker M."/>
        </authorList>
    </citation>
    <scope>NUCLEOTIDE SEQUENCE [LARGE SCALE GENOMIC DNA]</scope>
    <source>
        <strain evidence="9 10">DSM 21460</strain>
    </source>
</reference>
<dbReference type="NCBIfam" id="TIGR01187">
    <property type="entry name" value="potA"/>
    <property type="match status" value="1"/>
</dbReference>
<comment type="similarity">
    <text evidence="7">Belongs to the ABC transporter superfamily. Spermidine/putrescine importer (TC 3.A.1.11.1) family.</text>
</comment>
<dbReference type="PROSITE" id="PS00211">
    <property type="entry name" value="ABC_TRANSPORTER_1"/>
    <property type="match status" value="1"/>
</dbReference>
<dbReference type="InterPro" id="IPR017871">
    <property type="entry name" value="ABC_transporter-like_CS"/>
</dbReference>
<evidence type="ECO:0000256" key="3">
    <source>
        <dbReference type="ARBA" id="ARBA00022741"/>
    </source>
</evidence>
<dbReference type="Pfam" id="PF00005">
    <property type="entry name" value="ABC_tran"/>
    <property type="match status" value="1"/>
</dbReference>
<dbReference type="InterPro" id="IPR005893">
    <property type="entry name" value="PotA-like"/>
</dbReference>
<dbReference type="InterPro" id="IPR013611">
    <property type="entry name" value="Transp-assoc_OB_typ2"/>
</dbReference>
<dbReference type="SUPFAM" id="SSF50331">
    <property type="entry name" value="MOP-like"/>
    <property type="match status" value="1"/>
</dbReference>
<dbReference type="SUPFAM" id="SSF52540">
    <property type="entry name" value="P-loop containing nucleoside triphosphate hydrolases"/>
    <property type="match status" value="1"/>
</dbReference>
<evidence type="ECO:0000256" key="4">
    <source>
        <dbReference type="ARBA" id="ARBA00022840"/>
    </source>
</evidence>
<comment type="catalytic activity">
    <reaction evidence="7">
        <text>ATP + H2O + polyamine-[polyamine-binding protein]Side 1 = ADP + phosphate + polyamineSide 2 + [polyamine-binding protein]Side 1.</text>
        <dbReference type="EC" id="7.6.2.11"/>
    </reaction>
</comment>
<dbReference type="InterPro" id="IPR050093">
    <property type="entry name" value="ABC_SmlMolc_Importer"/>
</dbReference>
<accession>A0ABV2JCD6</accession>
<organism evidence="9 10">
    <name type="scientific">Peptoniphilus olsenii</name>
    <dbReference type="NCBI Taxonomy" id="411570"/>
    <lineage>
        <taxon>Bacteria</taxon>
        <taxon>Bacillati</taxon>
        <taxon>Bacillota</taxon>
        <taxon>Tissierellia</taxon>
        <taxon>Tissierellales</taxon>
        <taxon>Peptoniphilaceae</taxon>
        <taxon>Peptoniphilus</taxon>
    </lineage>
</organism>